<dbReference type="GO" id="GO:0005886">
    <property type="term" value="C:plasma membrane"/>
    <property type="evidence" value="ECO:0007669"/>
    <property type="project" value="TreeGrafter"/>
</dbReference>
<sequence>MPMDGSYEPSSSSMARDQVALIESSDGADGTLLKGRPVVVLTMRGNKSGSIRKTPLMRVEHDGRYALVASLGGAPRHPVWYYNLKADPHVQVQDGAARGDYVTHEASGAERDEWWERSVEAFPDYADYQRETDRVIPVFVAEPVDRATR</sequence>
<evidence type="ECO:0000256" key="1">
    <source>
        <dbReference type="ARBA" id="ARBA00008710"/>
    </source>
</evidence>
<protein>
    <submittedName>
        <fullName evidence="4">Nitroreductase family deazaflavin-dependent oxidoreductase</fullName>
    </submittedName>
</protein>
<gene>
    <name evidence="4" type="ORF">JFN87_15595</name>
</gene>
<proteinExistence type="inferred from homology"/>
<evidence type="ECO:0000313" key="5">
    <source>
        <dbReference type="Proteomes" id="UP000670475"/>
    </source>
</evidence>
<dbReference type="InterPro" id="IPR004378">
    <property type="entry name" value="F420H2_quin_Rdtase"/>
</dbReference>
<dbReference type="Gene3D" id="2.30.110.10">
    <property type="entry name" value="Electron Transport, Fmn-binding Protein, Chain A"/>
    <property type="match status" value="1"/>
</dbReference>
<keyword evidence="5" id="KW-1185">Reference proteome</keyword>
<dbReference type="InterPro" id="IPR012349">
    <property type="entry name" value="Split_barrel_FMN-bd"/>
</dbReference>
<evidence type="ECO:0000256" key="2">
    <source>
        <dbReference type="ARBA" id="ARBA00049106"/>
    </source>
</evidence>
<dbReference type="NCBIfam" id="TIGR00026">
    <property type="entry name" value="hi_GC_TIGR00026"/>
    <property type="match status" value="1"/>
</dbReference>
<evidence type="ECO:0000313" key="4">
    <source>
        <dbReference type="EMBL" id="MBP0458913.1"/>
    </source>
</evidence>
<reference evidence="4" key="1">
    <citation type="submission" date="2021-03" db="EMBL/GenBank/DDBJ databases">
        <title>Whole genome sequence of Streptomyces bomunensis MMS17-BM035.</title>
        <authorList>
            <person name="Lee J.H."/>
        </authorList>
    </citation>
    <scope>NUCLEOTIDE SEQUENCE</scope>
    <source>
        <strain evidence="4">MMS17-BM035</strain>
    </source>
</reference>
<dbReference type="Pfam" id="PF04075">
    <property type="entry name" value="F420H2_quin_red"/>
    <property type="match status" value="1"/>
</dbReference>
<comment type="catalytic activity">
    <reaction evidence="2">
        <text>oxidized coenzyme F420-(gamma-L-Glu)(n) + a quinol + H(+) = reduced coenzyme F420-(gamma-L-Glu)(n) + a quinone</text>
        <dbReference type="Rhea" id="RHEA:39663"/>
        <dbReference type="Rhea" id="RHEA-COMP:12939"/>
        <dbReference type="Rhea" id="RHEA-COMP:14378"/>
        <dbReference type="ChEBI" id="CHEBI:15378"/>
        <dbReference type="ChEBI" id="CHEBI:24646"/>
        <dbReference type="ChEBI" id="CHEBI:132124"/>
        <dbReference type="ChEBI" id="CHEBI:133980"/>
        <dbReference type="ChEBI" id="CHEBI:139511"/>
    </reaction>
</comment>
<dbReference type="AlphaFoldDB" id="A0A940MHY9"/>
<organism evidence="4 5">
    <name type="scientific">Streptomyces montanisoli</name>
    <dbReference type="NCBI Taxonomy" id="2798581"/>
    <lineage>
        <taxon>Bacteria</taxon>
        <taxon>Bacillati</taxon>
        <taxon>Actinomycetota</taxon>
        <taxon>Actinomycetes</taxon>
        <taxon>Kitasatosporales</taxon>
        <taxon>Streptomycetaceae</taxon>
        <taxon>Streptomyces</taxon>
    </lineage>
</organism>
<accession>A0A940MHY9</accession>
<dbReference type="Proteomes" id="UP000670475">
    <property type="component" value="Unassembled WGS sequence"/>
</dbReference>
<dbReference type="GO" id="GO:0070967">
    <property type="term" value="F:coenzyme F420 binding"/>
    <property type="evidence" value="ECO:0007669"/>
    <property type="project" value="TreeGrafter"/>
</dbReference>
<comment type="caution">
    <text evidence="4">The sequence shown here is derived from an EMBL/GenBank/DDBJ whole genome shotgun (WGS) entry which is preliminary data.</text>
</comment>
<comment type="similarity">
    <text evidence="1">Belongs to the F420H(2)-dependent quinone reductase family.</text>
</comment>
<dbReference type="PANTHER" id="PTHR39428">
    <property type="entry name" value="F420H(2)-DEPENDENT QUINONE REDUCTASE RV1261C"/>
    <property type="match status" value="1"/>
</dbReference>
<feature type="region of interest" description="Disordered" evidence="3">
    <location>
        <begin position="1"/>
        <end position="30"/>
    </location>
</feature>
<dbReference type="PANTHER" id="PTHR39428:SF3">
    <property type="entry name" value="DEAZAFLAVIN-DEPENDENT NITROREDUCTASE"/>
    <property type="match status" value="1"/>
</dbReference>
<name>A0A940MHY9_9ACTN</name>
<dbReference type="EMBL" id="JAGIQL010000055">
    <property type="protein sequence ID" value="MBP0458913.1"/>
    <property type="molecule type" value="Genomic_DNA"/>
</dbReference>
<dbReference type="RefSeq" id="WP_209340660.1">
    <property type="nucleotide sequence ID" value="NZ_JAGIQL010000055.1"/>
</dbReference>
<evidence type="ECO:0000256" key="3">
    <source>
        <dbReference type="SAM" id="MobiDB-lite"/>
    </source>
</evidence>
<dbReference type="GO" id="GO:0016491">
    <property type="term" value="F:oxidoreductase activity"/>
    <property type="evidence" value="ECO:0007669"/>
    <property type="project" value="InterPro"/>
</dbReference>